<evidence type="ECO:0000256" key="1">
    <source>
        <dbReference type="SAM" id="MobiDB-lite"/>
    </source>
</evidence>
<evidence type="ECO:0000313" key="2">
    <source>
        <dbReference type="EMBL" id="KFK30173.1"/>
    </source>
</evidence>
<gene>
    <name evidence="2" type="ordered locus">AALP_Aa7g227300</name>
</gene>
<reference evidence="3" key="1">
    <citation type="journal article" date="2015" name="Nat. Plants">
        <title>Genome expansion of Arabis alpina linked with retrotransposition and reduced symmetric DNA methylation.</title>
        <authorList>
            <person name="Willing E.M."/>
            <person name="Rawat V."/>
            <person name="Mandakova T."/>
            <person name="Maumus F."/>
            <person name="James G.V."/>
            <person name="Nordstroem K.J."/>
            <person name="Becker C."/>
            <person name="Warthmann N."/>
            <person name="Chica C."/>
            <person name="Szarzynska B."/>
            <person name="Zytnicki M."/>
            <person name="Albani M.C."/>
            <person name="Kiefer C."/>
            <person name="Bergonzi S."/>
            <person name="Castaings L."/>
            <person name="Mateos J.L."/>
            <person name="Berns M.C."/>
            <person name="Bujdoso N."/>
            <person name="Piofczyk T."/>
            <person name="de Lorenzo L."/>
            <person name="Barrero-Sicilia C."/>
            <person name="Mateos I."/>
            <person name="Piednoel M."/>
            <person name="Hagmann J."/>
            <person name="Chen-Min-Tao R."/>
            <person name="Iglesias-Fernandez R."/>
            <person name="Schuster S.C."/>
            <person name="Alonso-Blanco C."/>
            <person name="Roudier F."/>
            <person name="Carbonero P."/>
            <person name="Paz-Ares J."/>
            <person name="Davis S.J."/>
            <person name="Pecinka A."/>
            <person name="Quesneville H."/>
            <person name="Colot V."/>
            <person name="Lysak M.A."/>
            <person name="Weigel D."/>
            <person name="Coupland G."/>
            <person name="Schneeberger K."/>
        </authorList>
    </citation>
    <scope>NUCLEOTIDE SEQUENCE [LARGE SCALE GENOMIC DNA]</scope>
    <source>
        <strain evidence="3">cv. Pajares</strain>
    </source>
</reference>
<dbReference type="Proteomes" id="UP000029120">
    <property type="component" value="Chromosome 7"/>
</dbReference>
<dbReference type="EMBL" id="CM002875">
    <property type="protein sequence ID" value="KFK30173.1"/>
    <property type="molecule type" value="Genomic_DNA"/>
</dbReference>
<organism evidence="2 3">
    <name type="scientific">Arabis alpina</name>
    <name type="common">Alpine rock-cress</name>
    <dbReference type="NCBI Taxonomy" id="50452"/>
    <lineage>
        <taxon>Eukaryota</taxon>
        <taxon>Viridiplantae</taxon>
        <taxon>Streptophyta</taxon>
        <taxon>Embryophyta</taxon>
        <taxon>Tracheophyta</taxon>
        <taxon>Spermatophyta</taxon>
        <taxon>Magnoliopsida</taxon>
        <taxon>eudicotyledons</taxon>
        <taxon>Gunneridae</taxon>
        <taxon>Pentapetalae</taxon>
        <taxon>rosids</taxon>
        <taxon>malvids</taxon>
        <taxon>Brassicales</taxon>
        <taxon>Brassicaceae</taxon>
        <taxon>Arabideae</taxon>
        <taxon>Arabis</taxon>
    </lineage>
</organism>
<dbReference type="PANTHER" id="PTHR35714">
    <property type="entry name" value="OS02G0715300 PROTEIN"/>
    <property type="match status" value="1"/>
</dbReference>
<dbReference type="Gramene" id="KFK30173">
    <property type="protein sequence ID" value="KFK30173"/>
    <property type="gene ID" value="AALP_AA7G227300"/>
</dbReference>
<dbReference type="OMA" id="RSMPSVK"/>
<dbReference type="eggNOG" id="ENOG502S0PV">
    <property type="taxonomic scope" value="Eukaryota"/>
</dbReference>
<proteinExistence type="predicted"/>
<feature type="compositionally biased region" description="Polar residues" evidence="1">
    <location>
        <begin position="16"/>
        <end position="29"/>
    </location>
</feature>
<name>A0A087GJX1_ARAAL</name>
<dbReference type="PANTHER" id="PTHR35714:SF1">
    <property type="entry name" value="OS02G0715300 PROTEIN"/>
    <property type="match status" value="1"/>
</dbReference>
<dbReference type="OrthoDB" id="760044at2759"/>
<protein>
    <submittedName>
        <fullName evidence="2">Uncharacterized protein</fullName>
    </submittedName>
</protein>
<dbReference type="AlphaFoldDB" id="A0A087GJX1"/>
<keyword evidence="3" id="KW-1185">Reference proteome</keyword>
<accession>A0A087GJX1</accession>
<sequence length="152" mass="16985">MTSMMETLQIRKPTSLPVSQRPKSSSSVAITDDEPGLIRRRLSSLSLNLTTQPAAAIAARFPRSKSVSAMGEQAGSSVKEWWGWGWSWILSRKVVFIRDLELNKEEAKSIGSQNRGSVMHVFFKIRSQIRNLIGGSSSNDTLPLSCKHKRQR</sequence>
<evidence type="ECO:0000313" key="3">
    <source>
        <dbReference type="Proteomes" id="UP000029120"/>
    </source>
</evidence>
<feature type="region of interest" description="Disordered" evidence="1">
    <location>
        <begin position="1"/>
        <end position="30"/>
    </location>
</feature>